<protein>
    <submittedName>
        <fullName evidence="2">Uncharacterized protein</fullName>
    </submittedName>
</protein>
<organism evidence="2 3">
    <name type="scientific">Paraburkholderia piptadeniae</name>
    <dbReference type="NCBI Taxonomy" id="1701573"/>
    <lineage>
        <taxon>Bacteria</taxon>
        <taxon>Pseudomonadati</taxon>
        <taxon>Pseudomonadota</taxon>
        <taxon>Betaproteobacteria</taxon>
        <taxon>Burkholderiales</taxon>
        <taxon>Burkholderiaceae</taxon>
        <taxon>Paraburkholderia</taxon>
    </lineage>
</organism>
<dbReference type="EMBL" id="CYGY02000008">
    <property type="protein sequence ID" value="SIT36233.1"/>
    <property type="molecule type" value="Genomic_DNA"/>
</dbReference>
<gene>
    <name evidence="2" type="ORF">BN2476_80126</name>
</gene>
<comment type="caution">
    <text evidence="2">The sequence shown here is derived from an EMBL/GenBank/DDBJ whole genome shotgun (WGS) entry which is preliminary data.</text>
</comment>
<name>A0A1N7RMC0_9BURK</name>
<sequence>MSTARKERGRADAGRSLCGFARIMVFHVSQLKPSPLLFPSADRREAARHVTSSEPGMHGPLLAEIFAKKPSETKYKMSIHGDHHAQDRGLYRGDFRVHWIAGPHEALRACRFAVNAFRHAKSRSRGSGAMRDPRVGRAADVWYQRESLAGLSSRGYPTIRPANACRSPRRRPAAD</sequence>
<dbReference type="Proteomes" id="UP000195569">
    <property type="component" value="Unassembled WGS sequence"/>
</dbReference>
<feature type="region of interest" description="Disordered" evidence="1">
    <location>
        <begin position="153"/>
        <end position="175"/>
    </location>
</feature>
<reference evidence="2" key="1">
    <citation type="submission" date="2016-12" db="EMBL/GenBank/DDBJ databases">
        <authorList>
            <person name="Moulin L."/>
        </authorList>
    </citation>
    <scope>NUCLEOTIDE SEQUENCE [LARGE SCALE GENOMIC DNA]</scope>
    <source>
        <strain evidence="2">STM 7183</strain>
    </source>
</reference>
<dbReference type="AlphaFoldDB" id="A0A1N7RMC0"/>
<evidence type="ECO:0000256" key="1">
    <source>
        <dbReference type="SAM" id="MobiDB-lite"/>
    </source>
</evidence>
<evidence type="ECO:0000313" key="2">
    <source>
        <dbReference type="EMBL" id="SIT36233.1"/>
    </source>
</evidence>
<accession>A0A1N7RMC0</accession>
<proteinExistence type="predicted"/>
<evidence type="ECO:0000313" key="3">
    <source>
        <dbReference type="Proteomes" id="UP000195569"/>
    </source>
</evidence>
<keyword evidence="3" id="KW-1185">Reference proteome</keyword>